<dbReference type="GO" id="GO:0006123">
    <property type="term" value="P:mitochondrial electron transport, cytochrome c to oxygen"/>
    <property type="evidence" value="ECO:0007669"/>
    <property type="project" value="InterPro"/>
</dbReference>
<keyword evidence="5 6" id="KW-0067">ATP-binding</keyword>
<feature type="compositionally biased region" description="Low complexity" evidence="7">
    <location>
        <begin position="749"/>
        <end position="759"/>
    </location>
</feature>
<feature type="region of interest" description="Disordered" evidence="7">
    <location>
        <begin position="458"/>
        <end position="483"/>
    </location>
</feature>
<dbReference type="InterPro" id="IPR050494">
    <property type="entry name" value="Ser_Thr_dual-spec_kinase"/>
</dbReference>
<dbReference type="GO" id="GO:0004674">
    <property type="term" value="F:protein serine/threonine kinase activity"/>
    <property type="evidence" value="ECO:0007669"/>
    <property type="project" value="UniProtKB-KW"/>
</dbReference>
<organism evidence="9 10">
    <name type="scientific">Polarella glacialis</name>
    <name type="common">Dinoflagellate</name>
    <dbReference type="NCBI Taxonomy" id="89957"/>
    <lineage>
        <taxon>Eukaryota</taxon>
        <taxon>Sar</taxon>
        <taxon>Alveolata</taxon>
        <taxon>Dinophyceae</taxon>
        <taxon>Suessiales</taxon>
        <taxon>Suessiaceae</taxon>
        <taxon>Polarella</taxon>
    </lineage>
</organism>
<name>A0A813LSB1_POLGL</name>
<evidence type="ECO:0000313" key="9">
    <source>
        <dbReference type="EMBL" id="CAE8733763.1"/>
    </source>
</evidence>
<evidence type="ECO:0000256" key="1">
    <source>
        <dbReference type="ARBA" id="ARBA00022527"/>
    </source>
</evidence>
<dbReference type="EMBL" id="CAJNNW010036378">
    <property type="protein sequence ID" value="CAE8733763.1"/>
    <property type="molecule type" value="Genomic_DNA"/>
</dbReference>
<dbReference type="AlphaFoldDB" id="A0A813LSB1"/>
<reference evidence="9" key="1">
    <citation type="submission" date="2021-02" db="EMBL/GenBank/DDBJ databases">
        <authorList>
            <person name="Dougan E. K."/>
            <person name="Rhodes N."/>
            <person name="Thang M."/>
            <person name="Chan C."/>
        </authorList>
    </citation>
    <scope>NUCLEOTIDE SEQUENCE</scope>
</reference>
<dbReference type="SMART" id="SM00220">
    <property type="entry name" value="S_TKc"/>
    <property type="match status" value="1"/>
</dbReference>
<feature type="domain" description="Protein kinase" evidence="8">
    <location>
        <begin position="841"/>
        <end position="1165"/>
    </location>
</feature>
<comment type="caution">
    <text evidence="9">The sequence shown here is derived from an EMBL/GenBank/DDBJ whole genome shotgun (WGS) entry which is preliminary data.</text>
</comment>
<dbReference type="GO" id="GO:0045277">
    <property type="term" value="C:respiratory chain complex IV"/>
    <property type="evidence" value="ECO:0007669"/>
    <property type="project" value="InterPro"/>
</dbReference>
<dbReference type="InterPro" id="IPR008271">
    <property type="entry name" value="Ser/Thr_kinase_AS"/>
</dbReference>
<feature type="region of interest" description="Disordered" evidence="7">
    <location>
        <begin position="419"/>
        <end position="438"/>
    </location>
</feature>
<feature type="compositionally biased region" description="Pro residues" evidence="7">
    <location>
        <begin position="647"/>
        <end position="657"/>
    </location>
</feature>
<dbReference type="PANTHER" id="PTHR24058:SF103">
    <property type="entry name" value="SERINE_THREONINE-PROTEIN KINASE PRP4 HOMOLOG"/>
    <property type="match status" value="1"/>
</dbReference>
<dbReference type="Proteomes" id="UP000626109">
    <property type="component" value="Unassembled WGS sequence"/>
</dbReference>
<keyword evidence="2" id="KW-0808">Transferase</keyword>
<evidence type="ECO:0000313" key="10">
    <source>
        <dbReference type="Proteomes" id="UP000626109"/>
    </source>
</evidence>
<evidence type="ECO:0000256" key="5">
    <source>
        <dbReference type="ARBA" id="ARBA00022840"/>
    </source>
</evidence>
<dbReference type="InterPro" id="IPR011009">
    <property type="entry name" value="Kinase-like_dom_sf"/>
</dbReference>
<accession>A0A813LSB1</accession>
<dbReference type="SUPFAM" id="SSF56112">
    <property type="entry name" value="Protein kinase-like (PK-like)"/>
    <property type="match status" value="1"/>
</dbReference>
<dbReference type="GO" id="GO:0005740">
    <property type="term" value="C:mitochondrial envelope"/>
    <property type="evidence" value="ECO:0007669"/>
    <property type="project" value="InterPro"/>
</dbReference>
<proteinExistence type="predicted"/>
<dbReference type="Gene3D" id="2.60.11.10">
    <property type="entry name" value="Cytochrome c oxidase, subunit Vb"/>
    <property type="match status" value="1"/>
</dbReference>
<dbReference type="InterPro" id="IPR002124">
    <property type="entry name" value="Cyt_c_oxidase_su5b"/>
</dbReference>
<dbReference type="PROSITE" id="PS00107">
    <property type="entry name" value="PROTEIN_KINASE_ATP"/>
    <property type="match status" value="1"/>
</dbReference>
<dbReference type="Gene3D" id="3.30.200.20">
    <property type="entry name" value="Phosphorylase Kinase, domain 1"/>
    <property type="match status" value="1"/>
</dbReference>
<feature type="region of interest" description="Disordered" evidence="7">
    <location>
        <begin position="515"/>
        <end position="570"/>
    </location>
</feature>
<feature type="region of interest" description="Disordered" evidence="7">
    <location>
        <begin position="747"/>
        <end position="767"/>
    </location>
</feature>
<gene>
    <name evidence="9" type="ORF">PGLA2088_LOCUS46979</name>
</gene>
<evidence type="ECO:0000256" key="6">
    <source>
        <dbReference type="PROSITE-ProRule" id="PRU10141"/>
    </source>
</evidence>
<evidence type="ECO:0000256" key="7">
    <source>
        <dbReference type="SAM" id="MobiDB-lite"/>
    </source>
</evidence>
<dbReference type="SUPFAM" id="SSF57802">
    <property type="entry name" value="Rubredoxin-like"/>
    <property type="match status" value="1"/>
</dbReference>
<dbReference type="PANTHER" id="PTHR24058">
    <property type="entry name" value="DUAL SPECIFICITY PROTEIN KINASE"/>
    <property type="match status" value="1"/>
</dbReference>
<protein>
    <recommendedName>
        <fullName evidence="8">Protein kinase domain-containing protein</fullName>
    </recommendedName>
</protein>
<dbReference type="PROSITE" id="PS51359">
    <property type="entry name" value="COX5B_2"/>
    <property type="match status" value="1"/>
</dbReference>
<feature type="region of interest" description="Disordered" evidence="7">
    <location>
        <begin position="599"/>
        <end position="659"/>
    </location>
</feature>
<dbReference type="Pfam" id="PF01215">
    <property type="entry name" value="COX5B"/>
    <property type="match status" value="1"/>
</dbReference>
<dbReference type="PROSITE" id="PS00108">
    <property type="entry name" value="PROTEIN_KINASE_ST"/>
    <property type="match status" value="1"/>
</dbReference>
<dbReference type="InterPro" id="IPR017441">
    <property type="entry name" value="Protein_kinase_ATP_BS"/>
</dbReference>
<sequence>MLGLARRSVCGAAKLAAPSTKPSMLRPAFPAAAACQLEARRGYRHWWRVLPEDFELNTESMPKDVKSLMASNPNNLGFIDSYWYWRIRAESTIMDPENLPKKSYQQLCRDMGLTIVNEAAENILGIIELYEYLKSSPFIGPFGTIENPVLVPAIHTERIVGCTGGIGDSEHVPLWFRCREGFLYRCGECDQIFMLVRVLYELPEEGAEINPIDPDVKDVFDLKLLEKGSEVWNSGGMINWPLGYDALHGTVYGGMARDEEQRGIGEEQASTYGVTHPVGHIVESPLPEADYMSGSKGQAWHAESFKRSSYSTGVVLQSFEDGRAKNIRAHGNIYINLSDSVDRLQAPVSSARRRVTEVKGSATGDLAYLATGDQFQCERLHTHSFDKEIQNYAISEGCEAFSAKEMLISASTQPHAVAPQKAAPAASDATPSAASPPAKATGSVLSFGAISGDSIVRSWQGKPAPDSKGTKAKPAATAVGKLVSSPSGKTRLKIWWTGCHLQGFQESFAIQKTVHSSSDASGESGRGPIPESDAVLGPGIDERLRIEVGGTNRRRTHAPETETGTETESRRLGSVAVAVCLSWCSTLLQAYVLLAPEMASDESEKKEKKSTKEEKEGELAKDSKDVKEAELEKPRSSRFSAIEAHQVPPPNPYPPGSPEALRLDAARLEVARLKAIGQVPPPTLVAQVAAGATAAALATPVAAVTGAALARKDAARRAAPAPWLAARALFSAKAEEDGSAAKDAAKILGSAPGSPSSGSRAKPVTEGRKVKKKLDLADLSELSRSIAEERNKLSLFVIKAKQDFEEKKEKAKADNVQMGETDQNEYYSAWKGEEIGPENDYKVEVAIGRGVFSSVYHCKGKDNGDYAVKFIRANAMMRRVAEKEVEMYRRLEKNAMKEDAEGAQHLVFLRGVGTLEHAGHLCFVFDLLKCDLRFALQKYGMGAGLPLPTLAQYVRQLFLGLRALRKLKVVHADLKPDNILMTLNKAEIKICDFGSAMDVSEQLKTSYAQPRYYRAPEIMLGVPYDTQIDVWSAGTTIYELATGKILFTGKTNNQMLKNMISICGAFPKRMTTAGEFSKKHFDKSGDFLSQDPDSITGEPNVIKPSKPTRSVLSLLQAALPHPNAGVERSDHEKWVVQLAELVSKSLKLDPEDRIQPAEALKLPFFRKDR</sequence>
<dbReference type="Gene3D" id="1.10.510.10">
    <property type="entry name" value="Transferase(Phosphotransferase) domain 1"/>
    <property type="match status" value="1"/>
</dbReference>
<keyword evidence="4" id="KW-0418">Kinase</keyword>
<dbReference type="GO" id="GO:0005524">
    <property type="term" value="F:ATP binding"/>
    <property type="evidence" value="ECO:0007669"/>
    <property type="project" value="UniProtKB-UniRule"/>
</dbReference>
<evidence type="ECO:0000256" key="3">
    <source>
        <dbReference type="ARBA" id="ARBA00022741"/>
    </source>
</evidence>
<keyword evidence="1" id="KW-0723">Serine/threonine-protein kinase</keyword>
<feature type="binding site" evidence="6">
    <location>
        <position position="869"/>
    </location>
    <ligand>
        <name>ATP</name>
        <dbReference type="ChEBI" id="CHEBI:30616"/>
    </ligand>
</feature>
<evidence type="ECO:0000256" key="2">
    <source>
        <dbReference type="ARBA" id="ARBA00022679"/>
    </source>
</evidence>
<evidence type="ECO:0000256" key="4">
    <source>
        <dbReference type="ARBA" id="ARBA00022777"/>
    </source>
</evidence>
<keyword evidence="3 6" id="KW-0547">Nucleotide-binding</keyword>
<dbReference type="InterPro" id="IPR000719">
    <property type="entry name" value="Prot_kinase_dom"/>
</dbReference>
<dbReference type="InterPro" id="IPR036972">
    <property type="entry name" value="Cyt_c_oxidase_su5b_sf"/>
</dbReference>
<evidence type="ECO:0000259" key="8">
    <source>
        <dbReference type="PROSITE" id="PS50011"/>
    </source>
</evidence>
<feature type="compositionally biased region" description="Basic and acidic residues" evidence="7">
    <location>
        <begin position="602"/>
        <end position="635"/>
    </location>
</feature>
<dbReference type="PROSITE" id="PS50011">
    <property type="entry name" value="PROTEIN_KINASE_DOM"/>
    <property type="match status" value="1"/>
</dbReference>
<dbReference type="Pfam" id="PF00069">
    <property type="entry name" value="Pkinase"/>
    <property type="match status" value="1"/>
</dbReference>